<dbReference type="OrthoDB" id="9801454at2"/>
<sequence length="163" mass="17365">MELESRILSREIHQLLYEKDNTIGTAESCTGGRIAEAIIAAPGSSHYFKGSIVSYSDEIKERLLNIDHDLIDEKNAVSVEVATAMVEGACDALNVDYAIAATGFAGPGGGTPEIPVGTIFVACGKKGDVMTLKITEDEGRDLNISNATNQALQLFLKYLADKG</sequence>
<proteinExistence type="predicted"/>
<comment type="caution">
    <text evidence="2">The sequence shown here is derived from an EMBL/GenBank/DDBJ whole genome shotgun (WGS) entry which is preliminary data.</text>
</comment>
<dbReference type="RefSeq" id="WP_126677459.1">
    <property type="nucleotide sequence ID" value="NZ_CAUUVU010000005.1"/>
</dbReference>
<dbReference type="Pfam" id="PF02464">
    <property type="entry name" value="CinA"/>
    <property type="match status" value="1"/>
</dbReference>
<name>A0A432LGU8_9BACT</name>
<dbReference type="Gene3D" id="3.90.950.20">
    <property type="entry name" value="CinA-like"/>
    <property type="match status" value="1"/>
</dbReference>
<dbReference type="EMBL" id="RYYU01000001">
    <property type="protein sequence ID" value="RUL58355.1"/>
    <property type="molecule type" value="Genomic_DNA"/>
</dbReference>
<dbReference type="NCBIfam" id="TIGR00199">
    <property type="entry name" value="PncC_domain"/>
    <property type="match status" value="1"/>
</dbReference>
<keyword evidence="3" id="KW-1185">Reference proteome</keyword>
<dbReference type="AlphaFoldDB" id="A0A432LGU8"/>
<dbReference type="InterPro" id="IPR008136">
    <property type="entry name" value="CinA_C"/>
</dbReference>
<evidence type="ECO:0000313" key="2">
    <source>
        <dbReference type="EMBL" id="RUL58355.1"/>
    </source>
</evidence>
<organism evidence="2 3">
    <name type="scientific">Prevotella koreensis</name>
    <dbReference type="NCBI Taxonomy" id="2490854"/>
    <lineage>
        <taxon>Bacteria</taxon>
        <taxon>Pseudomonadati</taxon>
        <taxon>Bacteroidota</taxon>
        <taxon>Bacteroidia</taxon>
        <taxon>Bacteroidales</taxon>
        <taxon>Prevotellaceae</taxon>
        <taxon>Prevotella</taxon>
    </lineage>
</organism>
<accession>A0A432LGU8</accession>
<evidence type="ECO:0000259" key="1">
    <source>
        <dbReference type="Pfam" id="PF02464"/>
    </source>
</evidence>
<gene>
    <name evidence="2" type="ORF">EHV08_00270</name>
</gene>
<reference evidence="2 3" key="1">
    <citation type="submission" date="2018-12" db="EMBL/GenBank/DDBJ databases">
        <title>Genome sequencing of Prevotella sp. KCOM 3155 (= JS262).</title>
        <authorList>
            <person name="Kook J.-K."/>
            <person name="Park S.-N."/>
            <person name="Lim Y.K."/>
        </authorList>
    </citation>
    <scope>NUCLEOTIDE SEQUENCE [LARGE SCALE GENOMIC DNA]</scope>
    <source>
        <strain evidence="2 3">KCOM 3155</strain>
    </source>
</reference>
<protein>
    <submittedName>
        <fullName evidence="2">CinA family protein</fullName>
    </submittedName>
</protein>
<dbReference type="Proteomes" id="UP000278983">
    <property type="component" value="Unassembled WGS sequence"/>
</dbReference>
<evidence type="ECO:0000313" key="3">
    <source>
        <dbReference type="Proteomes" id="UP000278983"/>
    </source>
</evidence>
<dbReference type="InterPro" id="IPR036653">
    <property type="entry name" value="CinA-like_C"/>
</dbReference>
<feature type="domain" description="CinA C-terminal" evidence="1">
    <location>
        <begin position="8"/>
        <end position="159"/>
    </location>
</feature>
<dbReference type="SUPFAM" id="SSF142433">
    <property type="entry name" value="CinA-like"/>
    <property type="match status" value="1"/>
</dbReference>